<name>A0A1Y1IRM3_KLENI</name>
<feature type="non-terminal residue" evidence="1">
    <location>
        <position position="185"/>
    </location>
</feature>
<sequence length="185" mass="20327">MGDGLSVDSEELKVGTKVARYSEALRVLCGYVQQKPADVRAALGSLANTLEMATVMRAIKQHHLSLVNPVTLDRRQDVDTVLVLLIKDEGHQMVKDVNSPAHAQEYGRDMTMATQAYRCTTATAAQSQGSQQGICMYTIVAGTLLRELMPPADSQYVYTTHLLTPIDPQRAREMLRQYVEGFGGA</sequence>
<proteinExistence type="predicted"/>
<accession>A0A1Y1IRM3</accession>
<dbReference type="EMBL" id="DF238556">
    <property type="protein sequence ID" value="GAQ93520.1"/>
    <property type="molecule type" value="Genomic_DNA"/>
</dbReference>
<evidence type="ECO:0000313" key="2">
    <source>
        <dbReference type="Proteomes" id="UP000054558"/>
    </source>
</evidence>
<evidence type="ECO:0000313" key="1">
    <source>
        <dbReference type="EMBL" id="GAQ93520.1"/>
    </source>
</evidence>
<dbReference type="AlphaFoldDB" id="A0A1Y1IRM3"/>
<dbReference type="Proteomes" id="UP000054558">
    <property type="component" value="Unassembled WGS sequence"/>
</dbReference>
<protein>
    <submittedName>
        <fullName evidence="1">Uncharacterized protein</fullName>
    </submittedName>
</protein>
<reference evidence="1 2" key="1">
    <citation type="journal article" date="2014" name="Nat. Commun.">
        <title>Klebsormidium flaccidum genome reveals primary factors for plant terrestrial adaptation.</title>
        <authorList>
            <person name="Hori K."/>
            <person name="Maruyama F."/>
            <person name="Fujisawa T."/>
            <person name="Togashi T."/>
            <person name="Yamamoto N."/>
            <person name="Seo M."/>
            <person name="Sato S."/>
            <person name="Yamada T."/>
            <person name="Mori H."/>
            <person name="Tajima N."/>
            <person name="Moriyama T."/>
            <person name="Ikeuchi M."/>
            <person name="Watanabe M."/>
            <person name="Wada H."/>
            <person name="Kobayashi K."/>
            <person name="Saito M."/>
            <person name="Masuda T."/>
            <person name="Sasaki-Sekimoto Y."/>
            <person name="Mashiguchi K."/>
            <person name="Awai K."/>
            <person name="Shimojima M."/>
            <person name="Masuda S."/>
            <person name="Iwai M."/>
            <person name="Nobusawa T."/>
            <person name="Narise T."/>
            <person name="Kondo S."/>
            <person name="Saito H."/>
            <person name="Sato R."/>
            <person name="Murakawa M."/>
            <person name="Ihara Y."/>
            <person name="Oshima-Yamada Y."/>
            <person name="Ohtaka K."/>
            <person name="Satoh M."/>
            <person name="Sonobe K."/>
            <person name="Ishii M."/>
            <person name="Ohtani R."/>
            <person name="Kanamori-Sato M."/>
            <person name="Honoki R."/>
            <person name="Miyazaki D."/>
            <person name="Mochizuki H."/>
            <person name="Umetsu J."/>
            <person name="Higashi K."/>
            <person name="Shibata D."/>
            <person name="Kamiya Y."/>
            <person name="Sato N."/>
            <person name="Nakamura Y."/>
            <person name="Tabata S."/>
            <person name="Ida S."/>
            <person name="Kurokawa K."/>
            <person name="Ohta H."/>
        </authorList>
    </citation>
    <scope>NUCLEOTIDE SEQUENCE [LARGE SCALE GENOMIC DNA]</scope>
    <source>
        <strain evidence="1 2">NIES-2285</strain>
    </source>
</reference>
<keyword evidence="2" id="KW-1185">Reference proteome</keyword>
<organism evidence="1 2">
    <name type="scientific">Klebsormidium nitens</name>
    <name type="common">Green alga</name>
    <name type="synonym">Ulothrix nitens</name>
    <dbReference type="NCBI Taxonomy" id="105231"/>
    <lineage>
        <taxon>Eukaryota</taxon>
        <taxon>Viridiplantae</taxon>
        <taxon>Streptophyta</taxon>
        <taxon>Klebsormidiophyceae</taxon>
        <taxon>Klebsormidiales</taxon>
        <taxon>Klebsormidiaceae</taxon>
        <taxon>Klebsormidium</taxon>
    </lineage>
</organism>
<gene>
    <name evidence="1" type="ORF">KFL_016070010</name>
</gene>